<dbReference type="EMBL" id="BMNH01000006">
    <property type="protein sequence ID" value="GGO68580.1"/>
    <property type="molecule type" value="Genomic_DNA"/>
</dbReference>
<dbReference type="AlphaFoldDB" id="A0A917YWW9"/>
<accession>A0A917YWW9</accession>
<dbReference type="GO" id="GO:0046872">
    <property type="term" value="F:metal ion binding"/>
    <property type="evidence" value="ECO:0007669"/>
    <property type="project" value="UniProtKB-KW"/>
</dbReference>
<dbReference type="GO" id="GO:0004659">
    <property type="term" value="F:prenyltransferase activity"/>
    <property type="evidence" value="ECO:0007669"/>
    <property type="project" value="InterPro"/>
</dbReference>
<proteinExistence type="inferred from homology"/>
<reference evidence="5" key="2">
    <citation type="submission" date="2020-09" db="EMBL/GenBank/DDBJ databases">
        <authorList>
            <person name="Sun Q."/>
            <person name="Zhou Y."/>
        </authorList>
    </citation>
    <scope>NUCLEOTIDE SEQUENCE</scope>
    <source>
        <strain evidence="5">CGMCC 4.7368</strain>
    </source>
</reference>
<comment type="caution">
    <text evidence="5">The sequence shown here is derived from an EMBL/GenBank/DDBJ whole genome shotgun (WGS) entry which is preliminary data.</text>
</comment>
<evidence type="ECO:0000313" key="5">
    <source>
        <dbReference type="EMBL" id="GGO68580.1"/>
    </source>
</evidence>
<dbReference type="InterPro" id="IPR000092">
    <property type="entry name" value="Polyprenyl_synt"/>
</dbReference>
<keyword evidence="3" id="KW-0808">Transferase</keyword>
<dbReference type="InterPro" id="IPR008949">
    <property type="entry name" value="Isoprenoid_synthase_dom_sf"/>
</dbReference>
<dbReference type="Gene3D" id="1.10.600.10">
    <property type="entry name" value="Farnesyl Diphosphate Synthase"/>
    <property type="match status" value="1"/>
</dbReference>
<reference evidence="5" key="1">
    <citation type="journal article" date="2014" name="Int. J. Syst. Evol. Microbiol.">
        <title>Complete genome sequence of Corynebacterium casei LMG S-19264T (=DSM 44701T), isolated from a smear-ripened cheese.</title>
        <authorList>
            <consortium name="US DOE Joint Genome Institute (JGI-PGF)"/>
            <person name="Walter F."/>
            <person name="Albersmeier A."/>
            <person name="Kalinowski J."/>
            <person name="Ruckert C."/>
        </authorList>
    </citation>
    <scope>NUCLEOTIDE SEQUENCE</scope>
    <source>
        <strain evidence="5">CGMCC 4.7368</strain>
    </source>
</reference>
<organism evidence="5 6">
    <name type="scientific">Nonomuraea cavernae</name>
    <dbReference type="NCBI Taxonomy" id="2045107"/>
    <lineage>
        <taxon>Bacteria</taxon>
        <taxon>Bacillati</taxon>
        <taxon>Actinomycetota</taxon>
        <taxon>Actinomycetes</taxon>
        <taxon>Streptosporangiales</taxon>
        <taxon>Streptosporangiaceae</taxon>
        <taxon>Nonomuraea</taxon>
    </lineage>
</organism>
<evidence type="ECO:0000256" key="4">
    <source>
        <dbReference type="SAM" id="MobiDB-lite"/>
    </source>
</evidence>
<sequence>MTPVVPAVVAAARRLVDPVLREAVGRLDPITARVAGYHFGWTEEPGGASAGGGSSGGSSGGSTGGSSGGSSGGGKALRPALVLLSARAAGGDVERCAPAAAAVELVHAFSLLHDDLMDGDRMRRHRPAAWTVFGGSEAILAGDALLALAGELLVERDGPGHLDAARSLSLAVRGLIAGQGMDLEFERRDDVSLDECLRMSARKTGDLLSCACSIGAMTAGGSAELVEALAAFGAEAGLAFQLADDLLGIWGSPETTGKPVRSDLRARKKSLPIVAAITGGGAAGERLAHLLARPEPLPEQDLVEAARLVAEAGGRTWAETEAKHRLDTAGRHLAGVEMPAAVREEFLDIARFITARDH</sequence>
<feature type="compositionally biased region" description="Gly residues" evidence="4">
    <location>
        <begin position="48"/>
        <end position="73"/>
    </location>
</feature>
<dbReference type="GO" id="GO:0008299">
    <property type="term" value="P:isoprenoid biosynthetic process"/>
    <property type="evidence" value="ECO:0007669"/>
    <property type="project" value="InterPro"/>
</dbReference>
<evidence type="ECO:0000313" key="6">
    <source>
        <dbReference type="Proteomes" id="UP000646523"/>
    </source>
</evidence>
<dbReference type="CDD" id="cd00685">
    <property type="entry name" value="Trans_IPPS_HT"/>
    <property type="match status" value="1"/>
</dbReference>
<gene>
    <name evidence="5" type="ORF">GCM10012289_27680</name>
</gene>
<dbReference type="PROSITE" id="PS00723">
    <property type="entry name" value="POLYPRENYL_SYNTHASE_1"/>
    <property type="match status" value="1"/>
</dbReference>
<dbReference type="Pfam" id="PF00348">
    <property type="entry name" value="polyprenyl_synt"/>
    <property type="match status" value="1"/>
</dbReference>
<comment type="similarity">
    <text evidence="3">Belongs to the FPP/GGPP synthase family.</text>
</comment>
<dbReference type="PANTHER" id="PTHR12001:SF71">
    <property type="entry name" value="(2E,6E)-FARNESYL DIPHOSPHATE SYNTHASE"/>
    <property type="match status" value="1"/>
</dbReference>
<keyword evidence="2" id="KW-0460">Magnesium</keyword>
<feature type="region of interest" description="Disordered" evidence="4">
    <location>
        <begin position="46"/>
        <end position="73"/>
    </location>
</feature>
<dbReference type="InterPro" id="IPR033749">
    <property type="entry name" value="Polyprenyl_synt_CS"/>
</dbReference>
<protein>
    <submittedName>
        <fullName evidence="5">Dimethylallyltransferase</fullName>
    </submittedName>
</protein>
<keyword evidence="1" id="KW-0479">Metal-binding</keyword>
<dbReference type="Proteomes" id="UP000646523">
    <property type="component" value="Unassembled WGS sequence"/>
</dbReference>
<evidence type="ECO:0000256" key="2">
    <source>
        <dbReference type="ARBA" id="ARBA00022842"/>
    </source>
</evidence>
<dbReference type="PANTHER" id="PTHR12001">
    <property type="entry name" value="GERANYLGERANYL PYROPHOSPHATE SYNTHASE"/>
    <property type="match status" value="1"/>
</dbReference>
<keyword evidence="6" id="KW-1185">Reference proteome</keyword>
<evidence type="ECO:0000256" key="1">
    <source>
        <dbReference type="ARBA" id="ARBA00022723"/>
    </source>
</evidence>
<evidence type="ECO:0000256" key="3">
    <source>
        <dbReference type="RuleBase" id="RU004466"/>
    </source>
</evidence>
<dbReference type="SUPFAM" id="SSF48576">
    <property type="entry name" value="Terpenoid synthases"/>
    <property type="match status" value="1"/>
</dbReference>
<name>A0A917YWW9_9ACTN</name>
<dbReference type="SFLD" id="SFLDS00005">
    <property type="entry name" value="Isoprenoid_Synthase_Type_I"/>
    <property type="match status" value="1"/>
</dbReference>
<dbReference type="RefSeq" id="WP_189124462.1">
    <property type="nucleotide sequence ID" value="NZ_BMNH01000006.1"/>
</dbReference>
<dbReference type="SFLD" id="SFLDG01017">
    <property type="entry name" value="Polyprenyl_Transferase_Like"/>
    <property type="match status" value="1"/>
</dbReference>